<sequence length="385" mass="39821">MVAVLTAVAVAPATILAGLLWFGTLQPDENPEPRAAAPAQVQQAAVAPSIPVLTSEPEIALTAPEEILAKAGETIDFAIAIDGGEALPARSAIAIRDLPEGASFSKGRPFGTAEWNLRADEIANLTLRLPQEKSGASDLRVELVAADGAVLARTATPLDVAPPPTAGLVVRSGEEDRIADLMAHGQKMIDVGYFAGARAYYQRAAEAGSGEAALAVGATYDPVFVAALRAQGIKPDPQAAEAWYSRAAALGVADREAGLAALKQAWTGDGPRTIEAALSGPEEAAPAPLAQPRAAQQEDAGESGPLGRLVAAATELAAGAEWVEVTNAVNLRADSSGDGKVLRVVQKGTKFRSTGRDGNWVQVSNPDTSEKGWIYTRFLKGTEAP</sequence>
<proteinExistence type="predicted"/>
<reference evidence="3 4" key="1">
    <citation type="journal article" date="2016" name="Environ. Microbiol.">
        <title>New Methyloceanibacter diversity from North Sea sediments includes methanotroph containing solely the soluble methane monooxygenase.</title>
        <authorList>
            <person name="Vekeman B."/>
            <person name="Kerckhof F.M."/>
            <person name="Cremers G."/>
            <person name="de Vos P."/>
            <person name="Vandamme P."/>
            <person name="Boon N."/>
            <person name="Op den Camp H.J."/>
            <person name="Heylen K."/>
        </authorList>
    </citation>
    <scope>NUCLEOTIDE SEQUENCE [LARGE SCALE GENOMIC DNA]</scope>
    <source>
        <strain evidence="3 4">R-67177</strain>
    </source>
</reference>
<evidence type="ECO:0000256" key="1">
    <source>
        <dbReference type="SAM" id="MobiDB-lite"/>
    </source>
</evidence>
<accession>A0A1E3WC69</accession>
<dbReference type="PROSITE" id="PS51781">
    <property type="entry name" value="SH3B"/>
    <property type="match status" value="1"/>
</dbReference>
<dbReference type="Gene3D" id="1.25.40.10">
    <property type="entry name" value="Tetratricopeptide repeat domain"/>
    <property type="match status" value="1"/>
</dbReference>
<dbReference type="Proteomes" id="UP000095042">
    <property type="component" value="Unassembled WGS sequence"/>
</dbReference>
<dbReference type="SUPFAM" id="SSF81901">
    <property type="entry name" value="HCP-like"/>
    <property type="match status" value="1"/>
</dbReference>
<dbReference type="InterPro" id="IPR011990">
    <property type="entry name" value="TPR-like_helical_dom_sf"/>
</dbReference>
<dbReference type="Pfam" id="PF08239">
    <property type="entry name" value="SH3_3"/>
    <property type="match status" value="1"/>
</dbReference>
<comment type="caution">
    <text evidence="3">The sequence shown here is derived from an EMBL/GenBank/DDBJ whole genome shotgun (WGS) entry which is preliminary data.</text>
</comment>
<name>A0A1E3WC69_9HYPH</name>
<dbReference type="InterPro" id="IPR003646">
    <property type="entry name" value="SH3-like_bac-type"/>
</dbReference>
<evidence type="ECO:0000313" key="4">
    <source>
        <dbReference type="Proteomes" id="UP000095042"/>
    </source>
</evidence>
<feature type="region of interest" description="Disordered" evidence="1">
    <location>
        <begin position="283"/>
        <end position="303"/>
    </location>
</feature>
<feature type="domain" description="SH3b" evidence="2">
    <location>
        <begin position="318"/>
        <end position="383"/>
    </location>
</feature>
<evidence type="ECO:0000259" key="2">
    <source>
        <dbReference type="PROSITE" id="PS51781"/>
    </source>
</evidence>
<organism evidence="3 4">
    <name type="scientific">Methyloceanibacter marginalis</name>
    <dbReference type="NCBI Taxonomy" id="1774971"/>
    <lineage>
        <taxon>Bacteria</taxon>
        <taxon>Pseudomonadati</taxon>
        <taxon>Pseudomonadota</taxon>
        <taxon>Alphaproteobacteria</taxon>
        <taxon>Hyphomicrobiales</taxon>
        <taxon>Hyphomicrobiaceae</taxon>
        <taxon>Methyloceanibacter</taxon>
    </lineage>
</organism>
<dbReference type="EMBL" id="LPWD01000113">
    <property type="protein sequence ID" value="ODS03405.1"/>
    <property type="molecule type" value="Genomic_DNA"/>
</dbReference>
<feature type="compositionally biased region" description="Low complexity" evidence="1">
    <location>
        <begin position="283"/>
        <end position="298"/>
    </location>
</feature>
<keyword evidence="4" id="KW-1185">Reference proteome</keyword>
<evidence type="ECO:0000313" key="3">
    <source>
        <dbReference type="EMBL" id="ODS03405.1"/>
    </source>
</evidence>
<protein>
    <recommendedName>
        <fullName evidence="2">SH3b domain-containing protein</fullName>
    </recommendedName>
</protein>
<dbReference type="AlphaFoldDB" id="A0A1E3WC69"/>
<dbReference type="Gene3D" id="2.30.30.40">
    <property type="entry name" value="SH3 Domains"/>
    <property type="match status" value="1"/>
</dbReference>
<gene>
    <name evidence="3" type="ORF">AUC71_00895</name>
</gene>